<dbReference type="RefSeq" id="WP_367406774.1">
    <property type="nucleotide sequence ID" value="NZ_JARNBG010000005.1"/>
</dbReference>
<accession>A0AAW9ND21</accession>
<keyword evidence="2" id="KW-1185">Reference proteome</keyword>
<dbReference type="AlphaFoldDB" id="A0AAW9ND21"/>
<gene>
    <name evidence="1" type="ORF">P4706_10185</name>
</gene>
<protein>
    <recommendedName>
        <fullName evidence="3">Resolvase/invertase-type recombinase catalytic domain-containing protein</fullName>
    </recommendedName>
</protein>
<evidence type="ECO:0000313" key="2">
    <source>
        <dbReference type="Proteomes" id="UP001307168"/>
    </source>
</evidence>
<comment type="caution">
    <text evidence="1">The sequence shown here is derived from an EMBL/GenBank/DDBJ whole genome shotgun (WGS) entry which is preliminary data.</text>
</comment>
<dbReference type="Proteomes" id="UP001307168">
    <property type="component" value="Unassembled WGS sequence"/>
</dbReference>
<name>A0AAW9ND21_9BACI</name>
<reference evidence="1 2" key="1">
    <citation type="submission" date="2023-03" db="EMBL/GenBank/DDBJ databases">
        <title>Bacillus Genome Sequencing.</title>
        <authorList>
            <person name="Dunlap C."/>
        </authorList>
    </citation>
    <scope>NUCLEOTIDE SEQUENCE [LARGE SCALE GENOMIC DNA]</scope>
    <source>
        <strain evidence="1 2">B-41290</strain>
    </source>
</reference>
<proteinExistence type="predicted"/>
<dbReference type="EMBL" id="JARNBH010000012">
    <property type="protein sequence ID" value="MEC0273413.1"/>
    <property type="molecule type" value="Genomic_DNA"/>
</dbReference>
<sequence length="59" mass="6941">MKELIKEGIEKDRHRGLIIQIKLEGGIRLLLADLERILVSLELLLASLERYSRVWCFYS</sequence>
<evidence type="ECO:0000313" key="1">
    <source>
        <dbReference type="EMBL" id="MEC0273413.1"/>
    </source>
</evidence>
<organism evidence="1 2">
    <name type="scientific">Peribacillus castrilensis</name>
    <dbReference type="NCBI Taxonomy" id="2897690"/>
    <lineage>
        <taxon>Bacteria</taxon>
        <taxon>Bacillati</taxon>
        <taxon>Bacillota</taxon>
        <taxon>Bacilli</taxon>
        <taxon>Bacillales</taxon>
        <taxon>Bacillaceae</taxon>
        <taxon>Peribacillus</taxon>
    </lineage>
</organism>
<evidence type="ECO:0008006" key="3">
    <source>
        <dbReference type="Google" id="ProtNLM"/>
    </source>
</evidence>